<keyword evidence="3" id="KW-1185">Reference proteome</keyword>
<evidence type="ECO:0000313" key="2">
    <source>
        <dbReference type="EMBL" id="CAB1443267.1"/>
    </source>
</evidence>
<reference evidence="2" key="1">
    <citation type="submission" date="2020-03" db="EMBL/GenBank/DDBJ databases">
        <authorList>
            <person name="Weist P."/>
        </authorList>
    </citation>
    <scope>NUCLEOTIDE SEQUENCE</scope>
</reference>
<feature type="region of interest" description="Disordered" evidence="1">
    <location>
        <begin position="101"/>
        <end position="147"/>
    </location>
</feature>
<dbReference type="AlphaFoldDB" id="A0A9N7V0R3"/>
<dbReference type="Proteomes" id="UP001153269">
    <property type="component" value="Unassembled WGS sequence"/>
</dbReference>
<dbReference type="EMBL" id="CADEAL010003035">
    <property type="protein sequence ID" value="CAB1443267.1"/>
    <property type="molecule type" value="Genomic_DNA"/>
</dbReference>
<name>A0A9N7V0R3_PLEPL</name>
<proteinExistence type="predicted"/>
<sequence length="147" mass="15640">MLAAYTQLRGLIEVLDPFLDATQGEKTLTVSDCTLCLRNYLQKERGIGSYCEPLARAPESSLKTRWNGTADMRVSPCGRQEGVAPFSFPGGMYGVWCSGGQGSEAAGGSEAPLEWLPVQRTLSGPGAPPPTPLTLSETHTGDQSSFT</sequence>
<feature type="compositionally biased region" description="Polar residues" evidence="1">
    <location>
        <begin position="137"/>
        <end position="147"/>
    </location>
</feature>
<evidence type="ECO:0000256" key="1">
    <source>
        <dbReference type="SAM" id="MobiDB-lite"/>
    </source>
</evidence>
<protein>
    <submittedName>
        <fullName evidence="2">Uncharacterized protein</fullName>
    </submittedName>
</protein>
<comment type="caution">
    <text evidence="2">The sequence shown here is derived from an EMBL/GenBank/DDBJ whole genome shotgun (WGS) entry which is preliminary data.</text>
</comment>
<gene>
    <name evidence="2" type="ORF">PLEPLA_LOCUS30982</name>
</gene>
<evidence type="ECO:0000313" key="3">
    <source>
        <dbReference type="Proteomes" id="UP001153269"/>
    </source>
</evidence>
<organism evidence="2 3">
    <name type="scientific">Pleuronectes platessa</name>
    <name type="common">European plaice</name>
    <dbReference type="NCBI Taxonomy" id="8262"/>
    <lineage>
        <taxon>Eukaryota</taxon>
        <taxon>Metazoa</taxon>
        <taxon>Chordata</taxon>
        <taxon>Craniata</taxon>
        <taxon>Vertebrata</taxon>
        <taxon>Euteleostomi</taxon>
        <taxon>Actinopterygii</taxon>
        <taxon>Neopterygii</taxon>
        <taxon>Teleostei</taxon>
        <taxon>Neoteleostei</taxon>
        <taxon>Acanthomorphata</taxon>
        <taxon>Carangaria</taxon>
        <taxon>Pleuronectiformes</taxon>
        <taxon>Pleuronectoidei</taxon>
        <taxon>Pleuronectidae</taxon>
        <taxon>Pleuronectes</taxon>
    </lineage>
</organism>
<accession>A0A9N7V0R3</accession>